<feature type="transmembrane region" description="Helical" evidence="1">
    <location>
        <begin position="367"/>
        <end position="386"/>
    </location>
</feature>
<dbReference type="EMBL" id="FNBL01000019">
    <property type="protein sequence ID" value="SDG41565.1"/>
    <property type="molecule type" value="Genomic_DNA"/>
</dbReference>
<dbReference type="OrthoDB" id="7698234at2"/>
<proteinExistence type="predicted"/>
<feature type="transmembrane region" description="Helical" evidence="1">
    <location>
        <begin position="310"/>
        <end position="332"/>
    </location>
</feature>
<gene>
    <name evidence="2" type="ORF">SAMN04488117_11959</name>
</gene>
<reference evidence="2 3" key="1">
    <citation type="submission" date="2016-10" db="EMBL/GenBank/DDBJ databases">
        <authorList>
            <person name="de Groot N.N."/>
        </authorList>
    </citation>
    <scope>NUCLEOTIDE SEQUENCE [LARGE SCALE GENOMIC DNA]</scope>
    <source>
        <strain evidence="2 3">DSM 27375</strain>
    </source>
</reference>
<dbReference type="RefSeq" id="WP_074647307.1">
    <property type="nucleotide sequence ID" value="NZ_FNBL01000019.1"/>
</dbReference>
<feature type="transmembrane region" description="Helical" evidence="1">
    <location>
        <begin position="28"/>
        <end position="45"/>
    </location>
</feature>
<feature type="transmembrane region" description="Helical" evidence="1">
    <location>
        <begin position="51"/>
        <end position="68"/>
    </location>
</feature>
<dbReference type="Pfam" id="PF06772">
    <property type="entry name" value="LtrA"/>
    <property type="match status" value="1"/>
</dbReference>
<evidence type="ECO:0000313" key="2">
    <source>
        <dbReference type="EMBL" id="SDG41565.1"/>
    </source>
</evidence>
<feature type="transmembrane region" description="Helical" evidence="1">
    <location>
        <begin position="207"/>
        <end position="226"/>
    </location>
</feature>
<evidence type="ECO:0000313" key="3">
    <source>
        <dbReference type="Proteomes" id="UP000182284"/>
    </source>
</evidence>
<dbReference type="AlphaFoldDB" id="A0A1G7U1T5"/>
<feature type="transmembrane region" description="Helical" evidence="1">
    <location>
        <begin position="238"/>
        <end position="257"/>
    </location>
</feature>
<feature type="transmembrane region" description="Helical" evidence="1">
    <location>
        <begin position="142"/>
        <end position="163"/>
    </location>
</feature>
<dbReference type="InterPro" id="IPR010640">
    <property type="entry name" value="Low_temperature_requirement_A"/>
</dbReference>
<dbReference type="PANTHER" id="PTHR36840">
    <property type="entry name" value="BLL5714 PROTEIN"/>
    <property type="match status" value="1"/>
</dbReference>
<keyword evidence="1" id="KW-0472">Membrane</keyword>
<feature type="transmembrane region" description="Helical" evidence="1">
    <location>
        <begin position="344"/>
        <end position="361"/>
    </location>
</feature>
<sequence length="396" mass="44340">MTEFPIWRKPQHHMDVENPTNHVHWVELFFDLVHVVTIFLLGNFLSHHLDWHGFLIFTGLFIAFFYAWADSSIYNSLYISTDIPHRLIMAAQIVTVMFFAASLNSVTGKGWVYFALAFAANRGLTGLLYWRARGGENDRCGLAYEQGRNFFILSTVFAISAFLPKPLAYWLFGAGLIAIQLQYMLPKIGTLRLERFVPRLGHISERFALIMLILLGEGFFKMVVTLSDKGIYKLGAGALLNMAIGGLSLFAMAWIYFDGVGNAKPKSRTLETLLGYWFGHIVLMWSTVMVGVALAGEIYVGILAPYPYDYGIIGTVGLTSFLASIWLLQQLVEGRDTTRRHSHGGVRLFGIAVTVVLLLVLPHVPAIVGNTLFGTALFSQIVWPLGTALRERRADR</sequence>
<feature type="transmembrane region" description="Helical" evidence="1">
    <location>
        <begin position="111"/>
        <end position="130"/>
    </location>
</feature>
<name>A0A1G7U1T5_9RHOB</name>
<feature type="transmembrane region" description="Helical" evidence="1">
    <location>
        <begin position="88"/>
        <end position="105"/>
    </location>
</feature>
<dbReference type="PANTHER" id="PTHR36840:SF1">
    <property type="entry name" value="BLL5714 PROTEIN"/>
    <property type="match status" value="1"/>
</dbReference>
<protein>
    <submittedName>
        <fullName evidence="2">Low temperature requirement protein LtrA</fullName>
    </submittedName>
</protein>
<dbReference type="Proteomes" id="UP000182284">
    <property type="component" value="Unassembled WGS sequence"/>
</dbReference>
<organism evidence="2 3">
    <name type="scientific">Celeribacter baekdonensis</name>
    <dbReference type="NCBI Taxonomy" id="875171"/>
    <lineage>
        <taxon>Bacteria</taxon>
        <taxon>Pseudomonadati</taxon>
        <taxon>Pseudomonadota</taxon>
        <taxon>Alphaproteobacteria</taxon>
        <taxon>Rhodobacterales</taxon>
        <taxon>Roseobacteraceae</taxon>
        <taxon>Celeribacter</taxon>
    </lineage>
</organism>
<evidence type="ECO:0000256" key="1">
    <source>
        <dbReference type="SAM" id="Phobius"/>
    </source>
</evidence>
<keyword evidence="1" id="KW-0812">Transmembrane</keyword>
<feature type="transmembrane region" description="Helical" evidence="1">
    <location>
        <begin position="277"/>
        <end position="304"/>
    </location>
</feature>
<keyword evidence="1" id="KW-1133">Transmembrane helix</keyword>
<accession>A0A1G7U1T5</accession>